<reference evidence="9 10" key="1">
    <citation type="submission" date="2018-03" db="EMBL/GenBank/DDBJ databases">
        <title>Genomic Encyclopedia of Archaeal and Bacterial Type Strains, Phase II (KMG-II): from individual species to whole genera.</title>
        <authorList>
            <person name="Goeker M."/>
        </authorList>
    </citation>
    <scope>NUCLEOTIDE SEQUENCE [LARGE SCALE GENOMIC DNA]</scope>
    <source>
        <strain evidence="9 10">DSM 27267</strain>
    </source>
</reference>
<dbReference type="SUPFAM" id="SSF89028">
    <property type="entry name" value="Cobalamin adenosyltransferase-like"/>
    <property type="match status" value="1"/>
</dbReference>
<dbReference type="InterPro" id="IPR016030">
    <property type="entry name" value="CblAdoTrfase-like"/>
</dbReference>
<comment type="catalytic activity">
    <reaction evidence="6">
        <text>2 cob(II)alamin + reduced [electron-transfer flavoprotein] + 2 ATP = 2 adenosylcob(III)alamin + 2 triphosphate + oxidized [electron-transfer flavoprotein] + 3 H(+)</text>
        <dbReference type="Rhea" id="RHEA:28671"/>
        <dbReference type="Rhea" id="RHEA-COMP:10685"/>
        <dbReference type="Rhea" id="RHEA-COMP:10686"/>
        <dbReference type="ChEBI" id="CHEBI:15378"/>
        <dbReference type="ChEBI" id="CHEBI:16304"/>
        <dbReference type="ChEBI" id="CHEBI:18036"/>
        <dbReference type="ChEBI" id="CHEBI:18408"/>
        <dbReference type="ChEBI" id="CHEBI:30616"/>
        <dbReference type="ChEBI" id="CHEBI:57692"/>
        <dbReference type="ChEBI" id="CHEBI:58307"/>
        <dbReference type="EC" id="2.5.1.17"/>
    </reaction>
</comment>
<organism evidence="9 10">
    <name type="scientific">Prolixibacter denitrificans</name>
    <dbReference type="NCBI Taxonomy" id="1541063"/>
    <lineage>
        <taxon>Bacteria</taxon>
        <taxon>Pseudomonadati</taxon>
        <taxon>Bacteroidota</taxon>
        <taxon>Bacteroidia</taxon>
        <taxon>Marinilabiliales</taxon>
        <taxon>Prolixibacteraceae</taxon>
        <taxon>Prolixibacter</taxon>
    </lineage>
</organism>
<dbReference type="InterPro" id="IPR029499">
    <property type="entry name" value="PduO-typ"/>
</dbReference>
<keyword evidence="11" id="KW-1185">Reference proteome</keyword>
<keyword evidence="6" id="KW-0169">Cobalamin biosynthesis</keyword>
<comment type="catalytic activity">
    <reaction evidence="6">
        <text>2 cob(II)yrinate a,c diamide + reduced [electron-transfer flavoprotein] + 2 ATP = 2 adenosylcob(III)yrinate a,c-diamide + 2 triphosphate + oxidized [electron-transfer flavoprotein] + 3 H(+)</text>
        <dbReference type="Rhea" id="RHEA:11528"/>
        <dbReference type="Rhea" id="RHEA-COMP:10685"/>
        <dbReference type="Rhea" id="RHEA-COMP:10686"/>
        <dbReference type="ChEBI" id="CHEBI:15378"/>
        <dbReference type="ChEBI" id="CHEBI:18036"/>
        <dbReference type="ChEBI" id="CHEBI:30616"/>
        <dbReference type="ChEBI" id="CHEBI:57692"/>
        <dbReference type="ChEBI" id="CHEBI:58307"/>
        <dbReference type="ChEBI" id="CHEBI:58503"/>
        <dbReference type="ChEBI" id="CHEBI:58537"/>
        <dbReference type="EC" id="2.5.1.17"/>
    </reaction>
</comment>
<dbReference type="GO" id="GO:0009236">
    <property type="term" value="P:cobalamin biosynthetic process"/>
    <property type="evidence" value="ECO:0007669"/>
    <property type="project" value="UniProtKB-UniRule"/>
</dbReference>
<evidence type="ECO:0000313" key="8">
    <source>
        <dbReference type="EMBL" id="GET21509.1"/>
    </source>
</evidence>
<dbReference type="EMBL" id="PYGC01000005">
    <property type="protein sequence ID" value="PSK82669.1"/>
    <property type="molecule type" value="Genomic_DNA"/>
</dbReference>
<evidence type="ECO:0000313" key="9">
    <source>
        <dbReference type="EMBL" id="PSK82669.1"/>
    </source>
</evidence>
<comment type="pathway">
    <text evidence="6">Cofactor biosynthesis; adenosylcobalamin biosynthesis; adenosylcobalamin from cob(II)yrinate a,c-diamide: step 2/7.</text>
</comment>
<proteinExistence type="inferred from homology"/>
<dbReference type="PANTHER" id="PTHR12213:SF0">
    <property type="entry name" value="CORRINOID ADENOSYLTRANSFERASE MMAB"/>
    <property type="match status" value="1"/>
</dbReference>
<evidence type="ECO:0000256" key="6">
    <source>
        <dbReference type="RuleBase" id="RU366026"/>
    </source>
</evidence>
<keyword evidence="3 6" id="KW-0808">Transferase</keyword>
<accession>A0A2P8CCM0</accession>
<evidence type="ECO:0000256" key="4">
    <source>
        <dbReference type="ARBA" id="ARBA00022741"/>
    </source>
</evidence>
<evidence type="ECO:0000256" key="5">
    <source>
        <dbReference type="ARBA" id="ARBA00022840"/>
    </source>
</evidence>
<sequence length="181" mass="20486">MSVYTRTGDDGTTGLIGGSRVPKSDLRLEAYGTVDELNSWIGLIRSQDIMQSDKEELIQIQNKLFVIGARLATDTDRVDNKEHLPCCDEDVKQLEKEMDKILADLPALTHFILPGGNDPVSYCHLARTVCRRAERNVYKLSQNVDIPHEIIKYLNRLSDYLFVLSRKVSYDTGADEIAWKA</sequence>
<evidence type="ECO:0000313" key="11">
    <source>
        <dbReference type="Proteomes" id="UP000396862"/>
    </source>
</evidence>
<name>A0A2P8CCM0_9BACT</name>
<dbReference type="InterPro" id="IPR036451">
    <property type="entry name" value="CblAdoTrfase-like_sf"/>
</dbReference>
<dbReference type="AlphaFoldDB" id="A0A2P8CCM0"/>
<evidence type="ECO:0000256" key="1">
    <source>
        <dbReference type="ARBA" id="ARBA00007487"/>
    </source>
</evidence>
<dbReference type="Proteomes" id="UP000240621">
    <property type="component" value="Unassembled WGS sequence"/>
</dbReference>
<gene>
    <name evidence="9" type="ORF">CLV93_10561</name>
    <name evidence="8" type="ORF">JCM18694_17550</name>
</gene>
<feature type="domain" description="Cobalamin adenosyltransferase-like" evidence="7">
    <location>
        <begin position="3"/>
        <end position="167"/>
    </location>
</feature>
<comment type="caution">
    <text evidence="9">The sequence shown here is derived from an EMBL/GenBank/DDBJ whole genome shotgun (WGS) entry which is preliminary data.</text>
</comment>
<comment type="similarity">
    <text evidence="1 6">Belongs to the Cob(I)alamin adenosyltransferase family.</text>
</comment>
<dbReference type="EC" id="2.5.1.17" evidence="6"/>
<dbReference type="Gene3D" id="1.20.1200.10">
    <property type="entry name" value="Cobalamin adenosyltransferase-like"/>
    <property type="match status" value="1"/>
</dbReference>
<keyword evidence="4 6" id="KW-0547">Nucleotide-binding</keyword>
<dbReference type="OrthoDB" id="9778896at2"/>
<dbReference type="EMBL" id="BLAU01000001">
    <property type="protein sequence ID" value="GET21509.1"/>
    <property type="molecule type" value="Genomic_DNA"/>
</dbReference>
<evidence type="ECO:0000256" key="3">
    <source>
        <dbReference type="ARBA" id="ARBA00022679"/>
    </source>
</evidence>
<comment type="subunit">
    <text evidence="2">Homotrimer.</text>
</comment>
<dbReference type="RefSeq" id="WP_106542276.1">
    <property type="nucleotide sequence ID" value="NZ_BLAU01000001.1"/>
</dbReference>
<dbReference type="Proteomes" id="UP000396862">
    <property type="component" value="Unassembled WGS sequence"/>
</dbReference>
<dbReference type="FunFam" id="1.20.1200.10:FF:000001">
    <property type="entry name" value="Cob(I)yrinic acid a,c-diamide adenosyltransferase"/>
    <property type="match status" value="1"/>
</dbReference>
<protein>
    <recommendedName>
        <fullName evidence="6">Corrinoid adenosyltransferase</fullName>
        <ecNumber evidence="6">2.5.1.17</ecNumber>
    </recommendedName>
    <alternativeName>
        <fullName evidence="6">Cob(II)alamin adenosyltransferase</fullName>
    </alternativeName>
    <alternativeName>
        <fullName evidence="6">Cob(II)yrinic acid a,c-diamide adenosyltransferase</fullName>
    </alternativeName>
    <alternativeName>
        <fullName evidence="6">Cobinamide/cobalamin adenosyltransferase</fullName>
    </alternativeName>
</protein>
<evidence type="ECO:0000313" key="10">
    <source>
        <dbReference type="Proteomes" id="UP000240621"/>
    </source>
</evidence>
<evidence type="ECO:0000256" key="2">
    <source>
        <dbReference type="ARBA" id="ARBA00011233"/>
    </source>
</evidence>
<dbReference type="PANTHER" id="PTHR12213">
    <property type="entry name" value="CORRINOID ADENOSYLTRANSFERASE"/>
    <property type="match status" value="1"/>
</dbReference>
<dbReference type="GO" id="GO:0008817">
    <property type="term" value="F:corrinoid adenosyltransferase activity"/>
    <property type="evidence" value="ECO:0007669"/>
    <property type="project" value="UniProtKB-UniRule"/>
</dbReference>
<dbReference type="GO" id="GO:0005524">
    <property type="term" value="F:ATP binding"/>
    <property type="evidence" value="ECO:0007669"/>
    <property type="project" value="UniProtKB-UniRule"/>
</dbReference>
<evidence type="ECO:0000259" key="7">
    <source>
        <dbReference type="Pfam" id="PF01923"/>
    </source>
</evidence>
<dbReference type="Pfam" id="PF01923">
    <property type="entry name" value="Cob_adeno_trans"/>
    <property type="match status" value="1"/>
</dbReference>
<dbReference type="NCBIfam" id="TIGR00636">
    <property type="entry name" value="PduO_Nterm"/>
    <property type="match status" value="1"/>
</dbReference>
<dbReference type="UniPathway" id="UPA00148">
    <property type="reaction ID" value="UER00233"/>
</dbReference>
<keyword evidence="5 6" id="KW-0067">ATP-binding</keyword>
<reference evidence="8 11" key="2">
    <citation type="submission" date="2019-10" db="EMBL/GenBank/DDBJ databases">
        <title>Prolixibacter strains distinguished by the presence of nitrate reductase genes were adept at nitrate-dependent anaerobic corrosion of metallic iron and carbon steel.</title>
        <authorList>
            <person name="Iino T."/>
            <person name="Shono N."/>
            <person name="Ito K."/>
            <person name="Nakamura R."/>
            <person name="Sueoka K."/>
            <person name="Harayama S."/>
            <person name="Ohkuma M."/>
        </authorList>
    </citation>
    <scope>NUCLEOTIDE SEQUENCE [LARGE SCALE GENOMIC DNA]</scope>
    <source>
        <strain evidence="8 11">MIC1-1</strain>
    </source>
</reference>